<dbReference type="InterPro" id="IPR000780">
    <property type="entry name" value="CheR_MeTrfase"/>
</dbReference>
<dbReference type="PRINTS" id="PR00996">
    <property type="entry name" value="CHERMTFRASE"/>
</dbReference>
<dbReference type="SUPFAM" id="SSF53335">
    <property type="entry name" value="S-adenosyl-L-methionine-dependent methyltransferases"/>
    <property type="match status" value="1"/>
</dbReference>
<dbReference type="GO" id="GO:0032259">
    <property type="term" value="P:methylation"/>
    <property type="evidence" value="ECO:0007669"/>
    <property type="project" value="UniProtKB-KW"/>
</dbReference>
<dbReference type="EMBL" id="AUZX01013263">
    <property type="protein sequence ID" value="EQD36091.1"/>
    <property type="molecule type" value="Genomic_DNA"/>
</dbReference>
<dbReference type="InterPro" id="IPR022642">
    <property type="entry name" value="CheR_C"/>
</dbReference>
<evidence type="ECO:0000256" key="4">
    <source>
        <dbReference type="ARBA" id="ARBA00022679"/>
    </source>
</evidence>
<sequence length="168" mass="19221">RALVKSLTGINLGEQKRELVYSRLSRRLRALQLRSFAEYRELLARDEHELTELCNAITTNLTAFFREPHHFQYLSDEWLTPLAAAGSGTRRLRIWSAACSSGEEAYSIAMTVAETLPDPAHWDVRILATDLDSEMLARARLGIYAPERMHGVSPPRLQRFFIEHRRGA</sequence>
<dbReference type="InterPro" id="IPR029063">
    <property type="entry name" value="SAM-dependent_MTases_sf"/>
</dbReference>
<dbReference type="InterPro" id="IPR022641">
    <property type="entry name" value="CheR_N"/>
</dbReference>
<feature type="non-terminal residue" evidence="7">
    <location>
        <position position="1"/>
    </location>
</feature>
<feature type="domain" description="CheR-type methyltransferase" evidence="6">
    <location>
        <begin position="1"/>
        <end position="168"/>
    </location>
</feature>
<dbReference type="GO" id="GO:0008983">
    <property type="term" value="F:protein-glutamate O-methyltransferase activity"/>
    <property type="evidence" value="ECO:0007669"/>
    <property type="project" value="UniProtKB-EC"/>
</dbReference>
<dbReference type="PANTHER" id="PTHR24422">
    <property type="entry name" value="CHEMOTAXIS PROTEIN METHYLTRANSFERASE"/>
    <property type="match status" value="1"/>
</dbReference>
<dbReference type="SMART" id="SM00138">
    <property type="entry name" value="MeTrc"/>
    <property type="match status" value="1"/>
</dbReference>
<evidence type="ECO:0000256" key="1">
    <source>
        <dbReference type="ARBA" id="ARBA00001541"/>
    </source>
</evidence>
<evidence type="ECO:0000256" key="3">
    <source>
        <dbReference type="ARBA" id="ARBA00022603"/>
    </source>
</evidence>
<organism evidence="7">
    <name type="scientific">mine drainage metagenome</name>
    <dbReference type="NCBI Taxonomy" id="410659"/>
    <lineage>
        <taxon>unclassified sequences</taxon>
        <taxon>metagenomes</taxon>
        <taxon>ecological metagenomes</taxon>
    </lineage>
</organism>
<dbReference type="AlphaFoldDB" id="T0YKY5"/>
<name>T0YKY5_9ZZZZ</name>
<comment type="catalytic activity">
    <reaction evidence="1">
        <text>L-glutamyl-[protein] + S-adenosyl-L-methionine = [protein]-L-glutamate 5-O-methyl ester + S-adenosyl-L-homocysteine</text>
        <dbReference type="Rhea" id="RHEA:24452"/>
        <dbReference type="Rhea" id="RHEA-COMP:10208"/>
        <dbReference type="Rhea" id="RHEA-COMP:10311"/>
        <dbReference type="ChEBI" id="CHEBI:29973"/>
        <dbReference type="ChEBI" id="CHEBI:57856"/>
        <dbReference type="ChEBI" id="CHEBI:59789"/>
        <dbReference type="ChEBI" id="CHEBI:82795"/>
        <dbReference type="EC" id="2.1.1.80"/>
    </reaction>
</comment>
<dbReference type="Gene3D" id="1.10.155.10">
    <property type="entry name" value="Chemotaxis receptor methyltransferase CheR, N-terminal domain"/>
    <property type="match status" value="1"/>
</dbReference>
<keyword evidence="5" id="KW-0949">S-adenosyl-L-methionine</keyword>
<dbReference type="Pfam" id="PF03705">
    <property type="entry name" value="CheR_N"/>
    <property type="match status" value="1"/>
</dbReference>
<dbReference type="EC" id="2.1.1.80" evidence="2"/>
<dbReference type="InterPro" id="IPR050903">
    <property type="entry name" value="Bact_Chemotaxis_MeTrfase"/>
</dbReference>
<dbReference type="Gene3D" id="3.40.50.150">
    <property type="entry name" value="Vaccinia Virus protein VP39"/>
    <property type="match status" value="1"/>
</dbReference>
<keyword evidence="4 7" id="KW-0808">Transferase</keyword>
<evidence type="ECO:0000313" key="7">
    <source>
        <dbReference type="EMBL" id="EQD36091.1"/>
    </source>
</evidence>
<accession>T0YKY5</accession>
<feature type="non-terminal residue" evidence="7">
    <location>
        <position position="168"/>
    </location>
</feature>
<dbReference type="SUPFAM" id="SSF47757">
    <property type="entry name" value="Chemotaxis receptor methyltransferase CheR, N-terminal domain"/>
    <property type="match status" value="1"/>
</dbReference>
<evidence type="ECO:0000256" key="5">
    <source>
        <dbReference type="ARBA" id="ARBA00022691"/>
    </source>
</evidence>
<evidence type="ECO:0000256" key="2">
    <source>
        <dbReference type="ARBA" id="ARBA00012534"/>
    </source>
</evidence>
<dbReference type="PANTHER" id="PTHR24422:SF19">
    <property type="entry name" value="CHEMOTAXIS PROTEIN METHYLTRANSFERASE"/>
    <property type="match status" value="1"/>
</dbReference>
<reference evidence="7" key="2">
    <citation type="journal article" date="2014" name="ISME J.">
        <title>Microbial stratification in low pH oxic and suboxic macroscopic growths along an acid mine drainage.</title>
        <authorList>
            <person name="Mendez-Garcia C."/>
            <person name="Mesa V."/>
            <person name="Sprenger R.R."/>
            <person name="Richter M."/>
            <person name="Diez M.S."/>
            <person name="Solano J."/>
            <person name="Bargiela R."/>
            <person name="Golyshina O.V."/>
            <person name="Manteca A."/>
            <person name="Ramos J.L."/>
            <person name="Gallego J.R."/>
            <person name="Llorente I."/>
            <person name="Martins Dos Santos V.A."/>
            <person name="Jensen O.N."/>
            <person name="Pelaez A.I."/>
            <person name="Sanchez J."/>
            <person name="Ferrer M."/>
        </authorList>
    </citation>
    <scope>NUCLEOTIDE SEQUENCE</scope>
</reference>
<dbReference type="InterPro" id="IPR036804">
    <property type="entry name" value="CheR_N_sf"/>
</dbReference>
<protein>
    <recommendedName>
        <fullName evidence="2">protein-glutamate O-methyltransferase</fullName>
        <ecNumber evidence="2">2.1.1.80</ecNumber>
    </recommendedName>
</protein>
<comment type="caution">
    <text evidence="7">The sequence shown here is derived from an EMBL/GenBank/DDBJ whole genome shotgun (WGS) entry which is preliminary data.</text>
</comment>
<reference evidence="7" key="1">
    <citation type="submission" date="2013-08" db="EMBL/GenBank/DDBJ databases">
        <authorList>
            <person name="Mendez C."/>
            <person name="Richter M."/>
            <person name="Ferrer M."/>
            <person name="Sanchez J."/>
        </authorList>
    </citation>
    <scope>NUCLEOTIDE SEQUENCE</scope>
</reference>
<dbReference type="PROSITE" id="PS50123">
    <property type="entry name" value="CHER"/>
    <property type="match status" value="1"/>
</dbReference>
<evidence type="ECO:0000259" key="6">
    <source>
        <dbReference type="PROSITE" id="PS50123"/>
    </source>
</evidence>
<proteinExistence type="predicted"/>
<gene>
    <name evidence="7" type="ORF">B1A_18006</name>
</gene>
<keyword evidence="3 7" id="KW-0489">Methyltransferase</keyword>
<dbReference type="Pfam" id="PF01739">
    <property type="entry name" value="CheR"/>
    <property type="match status" value="1"/>
</dbReference>